<evidence type="ECO:0000256" key="4">
    <source>
        <dbReference type="ARBA" id="ARBA00022695"/>
    </source>
</evidence>
<dbReference type="AlphaFoldDB" id="A0A3E0WZS3"/>
<dbReference type="InterPro" id="IPR034151">
    <property type="entry name" value="TOPRIM_DnaG_bac"/>
</dbReference>
<reference evidence="18" key="1">
    <citation type="submission" date="2017-05" db="EMBL/GenBank/DDBJ databases">
        <authorList>
            <person name="Sharma S."/>
            <person name="Sidhu C."/>
            <person name="Pinnaka A.K."/>
        </authorList>
    </citation>
    <scope>NUCLEOTIDE SEQUENCE [LARGE SCALE GENOMIC DNA]</scope>
    <source>
        <strain evidence="18">AK93</strain>
    </source>
</reference>
<evidence type="ECO:0000256" key="14">
    <source>
        <dbReference type="PIRSR" id="PIRSR002811-1"/>
    </source>
</evidence>
<dbReference type="InterPro" id="IPR006171">
    <property type="entry name" value="TOPRIM_dom"/>
</dbReference>
<dbReference type="FunFam" id="3.90.980.10:FF:000001">
    <property type="entry name" value="DNA primase"/>
    <property type="match status" value="1"/>
</dbReference>
<keyword evidence="7 12" id="KW-0863">Zinc-finger</keyword>
<dbReference type="SMART" id="SM00400">
    <property type="entry name" value="ZnF_CHCC"/>
    <property type="match status" value="1"/>
</dbReference>
<protein>
    <recommendedName>
        <fullName evidence="12 13">DNA primase</fullName>
        <ecNumber evidence="12">2.7.7.101</ecNumber>
    </recommendedName>
</protein>
<dbReference type="Pfam" id="PF10410">
    <property type="entry name" value="DnaB_bind"/>
    <property type="match status" value="1"/>
</dbReference>
<evidence type="ECO:0000256" key="12">
    <source>
        <dbReference type="HAMAP-Rule" id="MF_00974"/>
    </source>
</evidence>
<dbReference type="InterPro" id="IPR016136">
    <property type="entry name" value="DNA_helicase_N/primase_C"/>
</dbReference>
<evidence type="ECO:0000313" key="17">
    <source>
        <dbReference type="EMBL" id="RFA37526.1"/>
    </source>
</evidence>
<dbReference type="GO" id="GO:0003899">
    <property type="term" value="F:DNA-directed RNA polymerase activity"/>
    <property type="evidence" value="ECO:0007669"/>
    <property type="project" value="UniProtKB-UniRule"/>
</dbReference>
<dbReference type="SUPFAM" id="SSF117023">
    <property type="entry name" value="DNA primase DnaG, C-terminal domain"/>
    <property type="match status" value="1"/>
</dbReference>
<keyword evidence="18" id="KW-1185">Reference proteome</keyword>
<dbReference type="PIRSF" id="PIRSF002811">
    <property type="entry name" value="DnaG"/>
    <property type="match status" value="1"/>
</dbReference>
<dbReference type="PROSITE" id="PS50880">
    <property type="entry name" value="TOPRIM"/>
    <property type="match status" value="1"/>
</dbReference>
<evidence type="ECO:0000256" key="8">
    <source>
        <dbReference type="ARBA" id="ARBA00022833"/>
    </source>
</evidence>
<dbReference type="Pfam" id="PF08275">
    <property type="entry name" value="DNAG_N"/>
    <property type="match status" value="1"/>
</dbReference>
<dbReference type="Gene3D" id="3.90.980.10">
    <property type="entry name" value="DNA primase, catalytic core, N-terminal domain"/>
    <property type="match status" value="1"/>
</dbReference>
<comment type="caution">
    <text evidence="17">The sequence shown here is derived from an EMBL/GenBank/DDBJ whole genome shotgun (WGS) entry which is preliminary data.</text>
</comment>
<evidence type="ECO:0000256" key="5">
    <source>
        <dbReference type="ARBA" id="ARBA00022705"/>
    </source>
</evidence>
<dbReference type="SUPFAM" id="SSF57783">
    <property type="entry name" value="Zinc beta-ribbon"/>
    <property type="match status" value="1"/>
</dbReference>
<dbReference type="GO" id="GO:0006269">
    <property type="term" value="P:DNA replication, synthesis of primer"/>
    <property type="evidence" value="ECO:0007669"/>
    <property type="project" value="UniProtKB-UniRule"/>
</dbReference>
<keyword evidence="2 12" id="KW-0639">Primosome</keyword>
<sequence length="589" mass="66603">MAAKIPDHFIGELLTRVDIVEVIGERLELKRVGSNLQALCPFHSEKTPSFTVSPSKQFYHCFGCGAHGTAIRFLMEHDRLGFRDAVETLAQRAGMALPEEARDEREEQYGELYKLLGKASQHYQRWLREHPERETAVAYLKRRGLSGDIAAQYGLGFAPPGWDNLARALGRSPKLVIAGLANERDNGGLYDRFRERIIFPIRDRRGRVIGFGGRVLGEGQPKYLNSPETPVFHKGRELYGLYECLKKQRHPDAIVVVEGYMDVVALAQYGISEAVATLGTATSTTQVDRLFQVTKDVVFCFDGDRAGRQAAWRALENALPAMRSGRQARFLFLPDGEDPDSLVRKEGAENFRHRMAKAAQLSEFFFDNLSREVDLGSMDGRARLAERAAPHLKKLPPGLLRDMMFQRLSEITGLQTERLEAGISGARNAAPRQAKGQKPRGPRLERTPARVAIAMLLQQPQLARLATETEGYREQDNPGIELLGQMLELLNAEPQLSTGALLERFRDSRHESALWKLATWEHMVPDDGLEREFTDALRRIEGLIAPKRLQYLDKRMQQGQLTESELQEWQQLLREWKETKARATDPPTE</sequence>
<dbReference type="SMART" id="SM00766">
    <property type="entry name" value="DnaG_DnaB_bind"/>
    <property type="match status" value="1"/>
</dbReference>
<organism evidence="17 18">
    <name type="scientific">Alkalilimnicola ehrlichii</name>
    <dbReference type="NCBI Taxonomy" id="351052"/>
    <lineage>
        <taxon>Bacteria</taxon>
        <taxon>Pseudomonadati</taxon>
        <taxon>Pseudomonadota</taxon>
        <taxon>Gammaproteobacteria</taxon>
        <taxon>Chromatiales</taxon>
        <taxon>Ectothiorhodospiraceae</taxon>
        <taxon>Alkalilimnicola</taxon>
    </lineage>
</organism>
<dbReference type="InterPro" id="IPR006295">
    <property type="entry name" value="DNA_primase_DnaG"/>
</dbReference>
<comment type="catalytic activity">
    <reaction evidence="12">
        <text>ssDNA + n NTP = ssDNA/pppN(pN)n-1 hybrid + (n-1) diphosphate.</text>
        <dbReference type="EC" id="2.7.7.101"/>
    </reaction>
</comment>
<dbReference type="InterPro" id="IPR013173">
    <property type="entry name" value="DNA_primase_DnaG_DnaB-bd_dom"/>
</dbReference>
<evidence type="ECO:0000256" key="6">
    <source>
        <dbReference type="ARBA" id="ARBA00022723"/>
    </source>
</evidence>
<evidence type="ECO:0000256" key="9">
    <source>
        <dbReference type="ARBA" id="ARBA00022842"/>
    </source>
</evidence>
<keyword evidence="5 12" id="KW-0235">DNA replication</keyword>
<evidence type="ECO:0000259" key="16">
    <source>
        <dbReference type="PROSITE" id="PS50880"/>
    </source>
</evidence>
<dbReference type="Gene3D" id="1.20.50.20">
    <property type="entry name" value="DnaG, RNA polymerase domain, helical bundle"/>
    <property type="match status" value="1"/>
</dbReference>
<evidence type="ECO:0000256" key="10">
    <source>
        <dbReference type="ARBA" id="ARBA00023125"/>
    </source>
</evidence>
<name>A0A3E0WZS3_9GAMM</name>
<feature type="zinc finger region" description="CHC2-type" evidence="12 14">
    <location>
        <begin position="40"/>
        <end position="64"/>
    </location>
</feature>
<comment type="function">
    <text evidence="12 13">RNA polymerase that catalyzes the synthesis of short RNA molecules used as primers for DNA polymerase during DNA replication.</text>
</comment>
<dbReference type="Pfam" id="PF13155">
    <property type="entry name" value="Toprim_2"/>
    <property type="match status" value="1"/>
</dbReference>
<dbReference type="PANTHER" id="PTHR30313">
    <property type="entry name" value="DNA PRIMASE"/>
    <property type="match status" value="1"/>
</dbReference>
<keyword evidence="11 12" id="KW-0804">Transcription</keyword>
<dbReference type="Gene3D" id="3.40.1360.10">
    <property type="match status" value="1"/>
</dbReference>
<comment type="similarity">
    <text evidence="12 13">Belongs to the DnaG primase family.</text>
</comment>
<keyword evidence="1 12" id="KW-0240">DNA-directed RNA polymerase</keyword>
<dbReference type="GO" id="GO:0003677">
    <property type="term" value="F:DNA binding"/>
    <property type="evidence" value="ECO:0007669"/>
    <property type="project" value="UniProtKB-KW"/>
</dbReference>
<evidence type="ECO:0000256" key="11">
    <source>
        <dbReference type="ARBA" id="ARBA00023163"/>
    </source>
</evidence>
<dbReference type="InterPro" id="IPR036977">
    <property type="entry name" value="DNA_primase_Znf_CHC2"/>
</dbReference>
<dbReference type="Pfam" id="PF08278">
    <property type="entry name" value="DnaG_DnaB_bind"/>
    <property type="match status" value="1"/>
</dbReference>
<dbReference type="NCBIfam" id="TIGR01391">
    <property type="entry name" value="dnaG"/>
    <property type="match status" value="1"/>
</dbReference>
<accession>A0A3E0WZS3</accession>
<proteinExistence type="inferred from homology"/>
<evidence type="ECO:0000256" key="3">
    <source>
        <dbReference type="ARBA" id="ARBA00022679"/>
    </source>
</evidence>
<dbReference type="CDD" id="cd03364">
    <property type="entry name" value="TOPRIM_DnaG_primases"/>
    <property type="match status" value="1"/>
</dbReference>
<dbReference type="PANTHER" id="PTHR30313:SF2">
    <property type="entry name" value="DNA PRIMASE"/>
    <property type="match status" value="1"/>
</dbReference>
<evidence type="ECO:0000256" key="7">
    <source>
        <dbReference type="ARBA" id="ARBA00022771"/>
    </source>
</evidence>
<feature type="region of interest" description="Disordered" evidence="15">
    <location>
        <begin position="425"/>
        <end position="444"/>
    </location>
</feature>
<keyword evidence="3 12" id="KW-0808">Transferase</keyword>
<keyword evidence="9" id="KW-0460">Magnesium</keyword>
<keyword evidence="8 12" id="KW-0862">Zinc</keyword>
<dbReference type="Pfam" id="PF01807">
    <property type="entry name" value="Zn_ribbon_DnaG"/>
    <property type="match status" value="1"/>
</dbReference>
<dbReference type="InterPro" id="IPR050219">
    <property type="entry name" value="DnaG_primase"/>
</dbReference>
<evidence type="ECO:0000313" key="18">
    <source>
        <dbReference type="Proteomes" id="UP000256763"/>
    </source>
</evidence>
<dbReference type="EC" id="2.7.7.101" evidence="12"/>
<dbReference type="InterPro" id="IPR002694">
    <property type="entry name" value="Znf_CHC2"/>
</dbReference>
<dbReference type="GO" id="GO:0008270">
    <property type="term" value="F:zinc ion binding"/>
    <property type="evidence" value="ECO:0007669"/>
    <property type="project" value="UniProtKB-UniRule"/>
</dbReference>
<keyword evidence="4 12" id="KW-0548">Nucleotidyltransferase</keyword>
<dbReference type="GO" id="GO:0000428">
    <property type="term" value="C:DNA-directed RNA polymerase complex"/>
    <property type="evidence" value="ECO:0007669"/>
    <property type="project" value="UniProtKB-KW"/>
</dbReference>
<comment type="cofactor">
    <cofactor evidence="12 13 14">
        <name>Zn(2+)</name>
        <dbReference type="ChEBI" id="CHEBI:29105"/>
    </cofactor>
    <text evidence="12 13 14">Binds 1 zinc ion per monomer.</text>
</comment>
<dbReference type="FunFam" id="3.40.1360.10:FF:000002">
    <property type="entry name" value="DNA primase"/>
    <property type="match status" value="1"/>
</dbReference>
<dbReference type="InterPro" id="IPR030846">
    <property type="entry name" value="DnaG_bac"/>
</dbReference>
<dbReference type="InterPro" id="IPR013264">
    <property type="entry name" value="DNAG_N"/>
</dbReference>
<dbReference type="GO" id="GO:0005737">
    <property type="term" value="C:cytoplasm"/>
    <property type="evidence" value="ECO:0007669"/>
    <property type="project" value="TreeGrafter"/>
</dbReference>
<gene>
    <name evidence="12" type="primary">dnaG</name>
    <name evidence="17" type="ORF">CAL65_09420</name>
</gene>
<comment type="subunit">
    <text evidence="12">Monomer. Interacts with DnaB.</text>
</comment>
<evidence type="ECO:0000256" key="15">
    <source>
        <dbReference type="SAM" id="MobiDB-lite"/>
    </source>
</evidence>
<keyword evidence="10 12" id="KW-0238">DNA-binding</keyword>
<keyword evidence="6 12" id="KW-0479">Metal-binding</keyword>
<feature type="domain" description="Toprim" evidence="16">
    <location>
        <begin position="252"/>
        <end position="334"/>
    </location>
</feature>
<dbReference type="HAMAP" id="MF_00974">
    <property type="entry name" value="DNA_primase_DnaG"/>
    <property type="match status" value="1"/>
</dbReference>
<dbReference type="Gene3D" id="1.10.860.10">
    <property type="entry name" value="DNAb Helicase, Chain A"/>
    <property type="match status" value="1"/>
</dbReference>
<dbReference type="EMBL" id="NFZW01000007">
    <property type="protein sequence ID" value="RFA37526.1"/>
    <property type="molecule type" value="Genomic_DNA"/>
</dbReference>
<evidence type="ECO:0000256" key="1">
    <source>
        <dbReference type="ARBA" id="ARBA00022478"/>
    </source>
</evidence>
<dbReference type="GO" id="GO:1990077">
    <property type="term" value="C:primosome complex"/>
    <property type="evidence" value="ECO:0007669"/>
    <property type="project" value="UniProtKB-KW"/>
</dbReference>
<dbReference type="InterPro" id="IPR019475">
    <property type="entry name" value="DNA_primase_DnaB-bd"/>
</dbReference>
<dbReference type="SMART" id="SM00493">
    <property type="entry name" value="TOPRIM"/>
    <property type="match status" value="1"/>
</dbReference>
<evidence type="ECO:0000256" key="2">
    <source>
        <dbReference type="ARBA" id="ARBA00022515"/>
    </source>
</evidence>
<dbReference type="FunFam" id="3.90.580.10:FF:000001">
    <property type="entry name" value="DNA primase"/>
    <property type="match status" value="1"/>
</dbReference>
<evidence type="ECO:0000256" key="13">
    <source>
        <dbReference type="PIRNR" id="PIRNR002811"/>
    </source>
</evidence>
<dbReference type="SUPFAM" id="SSF56731">
    <property type="entry name" value="DNA primase core"/>
    <property type="match status" value="1"/>
</dbReference>
<dbReference type="Gene3D" id="3.90.580.10">
    <property type="entry name" value="Zinc finger, CHC2-type domain"/>
    <property type="match status" value="1"/>
</dbReference>
<dbReference type="InterPro" id="IPR037068">
    <property type="entry name" value="DNA_primase_core_N_sf"/>
</dbReference>
<dbReference type="Proteomes" id="UP000256763">
    <property type="component" value="Unassembled WGS sequence"/>
</dbReference>
<comment type="domain">
    <text evidence="12">Contains an N-terminal zinc-binding domain, a central core domain that contains the primase activity, and a C-terminal DnaB-binding domain.</text>
</comment>